<dbReference type="Proteomes" id="UP000054324">
    <property type="component" value="Unassembled WGS sequence"/>
</dbReference>
<name>A0A075AAX1_OPIVI</name>
<keyword evidence="2" id="KW-1185">Reference proteome</keyword>
<reference evidence="1 2" key="1">
    <citation type="submission" date="2013-11" db="EMBL/GenBank/DDBJ databases">
        <title>Opisthorchis viverrini - life in the bile duct.</title>
        <authorList>
            <person name="Young N.D."/>
            <person name="Nagarajan N."/>
            <person name="Lin S.J."/>
            <person name="Korhonen P.K."/>
            <person name="Jex A.R."/>
            <person name="Hall R.S."/>
            <person name="Safavi-Hemami H."/>
            <person name="Kaewkong W."/>
            <person name="Bertrand D."/>
            <person name="Gao S."/>
            <person name="Seet Q."/>
            <person name="Wongkham S."/>
            <person name="Teh B.T."/>
            <person name="Wongkham C."/>
            <person name="Intapan P.M."/>
            <person name="Maleewong W."/>
            <person name="Yang X."/>
            <person name="Hu M."/>
            <person name="Wang Z."/>
            <person name="Hofmann A."/>
            <person name="Sternberg P.W."/>
            <person name="Tan P."/>
            <person name="Wang J."/>
            <person name="Gasser R.B."/>
        </authorList>
    </citation>
    <scope>NUCLEOTIDE SEQUENCE [LARGE SCALE GENOMIC DNA]</scope>
</reference>
<proteinExistence type="predicted"/>
<accession>A0A075AAX1</accession>
<dbReference type="RefSeq" id="XP_009163264.1">
    <property type="nucleotide sequence ID" value="XM_009165000.1"/>
</dbReference>
<dbReference type="AlphaFoldDB" id="A0A075AAX1"/>
<gene>
    <name evidence="1" type="ORF">T265_01057</name>
</gene>
<dbReference type="CTD" id="20315245"/>
<dbReference type="KEGG" id="ovi:T265_01057"/>
<evidence type="ECO:0000313" key="2">
    <source>
        <dbReference type="Proteomes" id="UP000054324"/>
    </source>
</evidence>
<dbReference type="GeneID" id="20315245"/>
<protein>
    <submittedName>
        <fullName evidence="1">Uncharacterized protein</fullName>
    </submittedName>
</protein>
<organism evidence="1 2">
    <name type="scientific">Opisthorchis viverrini</name>
    <name type="common">Southeast Asian liver fluke</name>
    <dbReference type="NCBI Taxonomy" id="6198"/>
    <lineage>
        <taxon>Eukaryota</taxon>
        <taxon>Metazoa</taxon>
        <taxon>Spiralia</taxon>
        <taxon>Lophotrochozoa</taxon>
        <taxon>Platyhelminthes</taxon>
        <taxon>Trematoda</taxon>
        <taxon>Digenea</taxon>
        <taxon>Opisthorchiida</taxon>
        <taxon>Opisthorchiata</taxon>
        <taxon>Opisthorchiidae</taxon>
        <taxon>Opisthorchis</taxon>
    </lineage>
</organism>
<dbReference type="EMBL" id="KL596629">
    <property type="protein sequence ID" value="KER32965.1"/>
    <property type="molecule type" value="Genomic_DNA"/>
</dbReference>
<evidence type="ECO:0000313" key="1">
    <source>
        <dbReference type="EMBL" id="KER32965.1"/>
    </source>
</evidence>
<sequence>MNNCARTGGRLFKTRVICSNFALIKAMGLPLLHRCTQDESGFPHMNRRTCSRLSNVIGSPDL</sequence>